<comment type="caution">
    <text evidence="5">The sequence shown here is derived from an EMBL/GenBank/DDBJ whole genome shotgun (WGS) entry which is preliminary data.</text>
</comment>
<dbReference type="Gene3D" id="1.10.443.10">
    <property type="entry name" value="Intergrase catalytic core"/>
    <property type="match status" value="1"/>
</dbReference>
<dbReference type="InterPro" id="IPR013762">
    <property type="entry name" value="Integrase-like_cat_sf"/>
</dbReference>
<dbReference type="GO" id="GO:0003677">
    <property type="term" value="F:DNA binding"/>
    <property type="evidence" value="ECO:0007669"/>
    <property type="project" value="UniProtKB-KW"/>
</dbReference>
<dbReference type="EMBL" id="LTAG01000097">
    <property type="protein sequence ID" value="KXO15631.1"/>
    <property type="molecule type" value="Genomic_DNA"/>
</dbReference>
<evidence type="ECO:0000313" key="5">
    <source>
        <dbReference type="EMBL" id="KXO15631.1"/>
    </source>
</evidence>
<dbReference type="Pfam" id="PF00589">
    <property type="entry name" value="Phage_integrase"/>
    <property type="match status" value="1"/>
</dbReference>
<evidence type="ECO:0000313" key="6">
    <source>
        <dbReference type="Proteomes" id="UP000070093"/>
    </source>
</evidence>
<dbReference type="InterPro" id="IPR010998">
    <property type="entry name" value="Integrase_recombinase_N"/>
</dbReference>
<keyword evidence="2" id="KW-0238">DNA-binding</keyword>
<proteinExistence type="inferred from homology"/>
<dbReference type="GO" id="GO:0006310">
    <property type="term" value="P:DNA recombination"/>
    <property type="evidence" value="ECO:0007669"/>
    <property type="project" value="UniProtKB-KW"/>
</dbReference>
<accession>A0A137ST91</accession>
<dbReference type="AlphaFoldDB" id="A0A137ST91"/>
<dbReference type="SUPFAM" id="SSF56349">
    <property type="entry name" value="DNA breaking-rejoining enzymes"/>
    <property type="match status" value="1"/>
</dbReference>
<dbReference type="InterPro" id="IPR002104">
    <property type="entry name" value="Integrase_catalytic"/>
</dbReference>
<dbReference type="PATRIC" id="fig|28125.4.peg.1623"/>
<dbReference type="PANTHER" id="PTHR30349">
    <property type="entry name" value="PHAGE INTEGRASE-RELATED"/>
    <property type="match status" value="1"/>
</dbReference>
<evidence type="ECO:0000259" key="4">
    <source>
        <dbReference type="PROSITE" id="PS51898"/>
    </source>
</evidence>
<dbReference type="CDD" id="cd01185">
    <property type="entry name" value="INTN1_C_like"/>
    <property type="match status" value="1"/>
</dbReference>
<name>A0A137ST91_9BACT</name>
<dbReference type="InterPro" id="IPR011010">
    <property type="entry name" value="DNA_brk_join_enz"/>
</dbReference>
<gene>
    <name evidence="5" type="ORF">HMPREF3202_01634</name>
</gene>
<feature type="domain" description="Tyr recombinase" evidence="4">
    <location>
        <begin position="240"/>
        <end position="436"/>
    </location>
</feature>
<protein>
    <submittedName>
        <fullName evidence="5">Site-specific recombinase, phage integrase family</fullName>
    </submittedName>
</protein>
<evidence type="ECO:0000256" key="1">
    <source>
        <dbReference type="ARBA" id="ARBA00008857"/>
    </source>
</evidence>
<dbReference type="Gene3D" id="1.10.150.130">
    <property type="match status" value="1"/>
</dbReference>
<dbReference type="STRING" id="28125.HMPREF3202_01634"/>
<organism evidence="5 6">
    <name type="scientific">Prevotella bivia</name>
    <dbReference type="NCBI Taxonomy" id="28125"/>
    <lineage>
        <taxon>Bacteria</taxon>
        <taxon>Pseudomonadati</taxon>
        <taxon>Bacteroidota</taxon>
        <taxon>Bacteroidia</taxon>
        <taxon>Bacteroidales</taxon>
        <taxon>Prevotellaceae</taxon>
        <taxon>Prevotella</taxon>
    </lineage>
</organism>
<dbReference type="Pfam" id="PF17293">
    <property type="entry name" value="Arm-DNA-bind_5"/>
    <property type="match status" value="1"/>
</dbReference>
<reference evidence="5 6" key="1">
    <citation type="submission" date="2016-02" db="EMBL/GenBank/DDBJ databases">
        <authorList>
            <person name="Wen L."/>
            <person name="He K."/>
            <person name="Yang H."/>
        </authorList>
    </citation>
    <scope>NUCLEOTIDE SEQUENCE [LARGE SCALE GENOMIC DNA]</scope>
    <source>
        <strain evidence="5 6">GED7880</strain>
    </source>
</reference>
<dbReference type="InterPro" id="IPR025269">
    <property type="entry name" value="SAM-like_dom"/>
</dbReference>
<sequence>MIIKRTIKYSIQNQRNAGSRLRMRVSYNGCRVDFQTGIVLNKEYWDDVQQRVLPLNSNVVMATDLNDQLSQMLTDMIAVFREYELLNIVPTVPELRNSFIKQRSSHIQTAHQSKKKDSTLTVQQVDKKRNGTKDKGFWKYFDEFVKVNGKLNDWTSATYEKFAALRNHLFTFDNKLTFDKFDEDGIANFIDYLGKKGMKNSTINKQLGFLRWFLRWCYEKGYHTNHTFEYYKPKLKNTTKRVVFLTAEELNTLETFQIPDKYVALGPVRDVFLFTCYTGLRYSDACNLTWDDIHNGKIEIVTVKTSDRLLIEINSKAQAILDKYAEIHFPNKKVLPVVSNQKMNKHLHTLCKLVGIDESIKSTHYEGNKRVDEVHPKYELIGTHCGRRTFICTALAKGIPPSVVMKWTGHSDYKAMKPYIDIADEVKSEYMKQFDQ</sequence>
<dbReference type="Proteomes" id="UP000070093">
    <property type="component" value="Unassembled WGS sequence"/>
</dbReference>
<comment type="similarity">
    <text evidence="1">Belongs to the 'phage' integrase family.</text>
</comment>
<dbReference type="PROSITE" id="PS51898">
    <property type="entry name" value="TYR_RECOMBINASE"/>
    <property type="match status" value="1"/>
</dbReference>
<dbReference type="InterPro" id="IPR050090">
    <property type="entry name" value="Tyrosine_recombinase_XerCD"/>
</dbReference>
<evidence type="ECO:0000256" key="3">
    <source>
        <dbReference type="ARBA" id="ARBA00023172"/>
    </source>
</evidence>
<dbReference type="InterPro" id="IPR035386">
    <property type="entry name" value="Arm-DNA-bind_5"/>
</dbReference>
<dbReference type="PANTHER" id="PTHR30349:SF64">
    <property type="entry name" value="PROPHAGE INTEGRASE INTD-RELATED"/>
    <property type="match status" value="1"/>
</dbReference>
<evidence type="ECO:0000256" key="2">
    <source>
        <dbReference type="ARBA" id="ARBA00023125"/>
    </source>
</evidence>
<dbReference type="GO" id="GO:0015074">
    <property type="term" value="P:DNA integration"/>
    <property type="evidence" value="ECO:0007669"/>
    <property type="project" value="InterPro"/>
</dbReference>
<dbReference type="Pfam" id="PF13102">
    <property type="entry name" value="Phage_int_SAM_5"/>
    <property type="match status" value="1"/>
</dbReference>
<keyword evidence="3" id="KW-0233">DNA recombination</keyword>
<dbReference type="RefSeq" id="WP_061315295.1">
    <property type="nucleotide sequence ID" value="NZ_KQ965697.1"/>
</dbReference>